<sequence>MDGVDLKETDSDFDLESAETDTTSGEDMSTDSDSSDKQPKKLMGRLQSGRLRFNGSTRDCDRIGSSKNVSGSDEDLDVKAEERRTKEKHRKTSSKKHPKPPRPPRGPSLNAADMKLVEEISEHARLRRARRQRIKELKENRADKVSSPNINLIAMAVTIIFCFVIILQGKDASAYWGYFSCFRVSWVLVYDVMQFPVFIFKIVKPNGFMLFMNSGTCSRCDCSVNELQTREQRSGFRWHEASFVPITTHPDLAPLYPRTSIGSIVEFVYIRRYDENVEVPKTPSMYIRCHWHYGSL</sequence>
<evidence type="ECO:0000256" key="2">
    <source>
        <dbReference type="SAM" id="Phobius"/>
    </source>
</evidence>
<proteinExistence type="predicted"/>
<keyword evidence="2" id="KW-1133">Transmembrane helix</keyword>
<name>A0A978VVU2_ZIZJJ</name>
<feature type="compositionally biased region" description="Basic and acidic residues" evidence="1">
    <location>
        <begin position="1"/>
        <end position="10"/>
    </location>
</feature>
<gene>
    <name evidence="3" type="ORF">FEM48_Zijuj02G0128400</name>
</gene>
<accession>A0A978VVU2</accession>
<evidence type="ECO:0000313" key="4">
    <source>
        <dbReference type="Proteomes" id="UP000813462"/>
    </source>
</evidence>
<comment type="caution">
    <text evidence="3">The sequence shown here is derived from an EMBL/GenBank/DDBJ whole genome shotgun (WGS) entry which is preliminary data.</text>
</comment>
<evidence type="ECO:0000313" key="3">
    <source>
        <dbReference type="EMBL" id="KAH7542937.1"/>
    </source>
</evidence>
<dbReference type="AlphaFoldDB" id="A0A978VVU2"/>
<feature type="region of interest" description="Disordered" evidence="1">
    <location>
        <begin position="1"/>
        <end position="111"/>
    </location>
</feature>
<dbReference type="EMBL" id="JAEACU010000002">
    <property type="protein sequence ID" value="KAH7542937.1"/>
    <property type="molecule type" value="Genomic_DNA"/>
</dbReference>
<dbReference type="PANTHER" id="PTHR34188">
    <property type="entry name" value="OS01G0299500 PROTEIN"/>
    <property type="match status" value="1"/>
</dbReference>
<keyword evidence="2" id="KW-0472">Membrane</keyword>
<feature type="transmembrane region" description="Helical" evidence="2">
    <location>
        <begin position="150"/>
        <end position="169"/>
    </location>
</feature>
<dbReference type="PANTHER" id="PTHR34188:SF21">
    <property type="entry name" value="BZIP DOMAIN-CONTAINING PROTEIN"/>
    <property type="match status" value="1"/>
</dbReference>
<evidence type="ECO:0000256" key="1">
    <source>
        <dbReference type="SAM" id="MobiDB-lite"/>
    </source>
</evidence>
<feature type="compositionally biased region" description="Basic residues" evidence="1">
    <location>
        <begin position="86"/>
        <end position="102"/>
    </location>
</feature>
<keyword evidence="2" id="KW-0812">Transmembrane</keyword>
<dbReference type="Proteomes" id="UP000813462">
    <property type="component" value="Unassembled WGS sequence"/>
</dbReference>
<evidence type="ECO:0008006" key="5">
    <source>
        <dbReference type="Google" id="ProtNLM"/>
    </source>
</evidence>
<reference evidence="3" key="1">
    <citation type="journal article" date="2021" name="Front. Plant Sci.">
        <title>Chromosome-Scale Genome Assembly for Chinese Sour Jujube and Insights Into Its Genome Evolution and Domestication Signature.</title>
        <authorList>
            <person name="Shen L.-Y."/>
            <person name="Luo H."/>
            <person name="Wang X.-L."/>
            <person name="Wang X.-M."/>
            <person name="Qiu X.-J."/>
            <person name="Liu H."/>
            <person name="Zhou S.-S."/>
            <person name="Jia K.-H."/>
            <person name="Nie S."/>
            <person name="Bao Y.-T."/>
            <person name="Zhang R.-G."/>
            <person name="Yun Q.-Z."/>
            <person name="Chai Y.-H."/>
            <person name="Lu J.-Y."/>
            <person name="Li Y."/>
            <person name="Zhao S.-W."/>
            <person name="Mao J.-F."/>
            <person name="Jia S.-G."/>
            <person name="Mao Y.-M."/>
        </authorList>
    </citation>
    <scope>NUCLEOTIDE SEQUENCE</scope>
    <source>
        <strain evidence="3">AT0</strain>
        <tissue evidence="3">Leaf</tissue>
    </source>
</reference>
<protein>
    <recommendedName>
        <fullName evidence="5">Transmembrane protein</fullName>
    </recommendedName>
</protein>
<organism evidence="3 4">
    <name type="scientific">Ziziphus jujuba var. spinosa</name>
    <dbReference type="NCBI Taxonomy" id="714518"/>
    <lineage>
        <taxon>Eukaryota</taxon>
        <taxon>Viridiplantae</taxon>
        <taxon>Streptophyta</taxon>
        <taxon>Embryophyta</taxon>
        <taxon>Tracheophyta</taxon>
        <taxon>Spermatophyta</taxon>
        <taxon>Magnoliopsida</taxon>
        <taxon>eudicotyledons</taxon>
        <taxon>Gunneridae</taxon>
        <taxon>Pentapetalae</taxon>
        <taxon>rosids</taxon>
        <taxon>fabids</taxon>
        <taxon>Rosales</taxon>
        <taxon>Rhamnaceae</taxon>
        <taxon>Paliureae</taxon>
        <taxon>Ziziphus</taxon>
    </lineage>
</organism>
<feature type="transmembrane region" description="Helical" evidence="2">
    <location>
        <begin position="175"/>
        <end position="200"/>
    </location>
</feature>